<reference evidence="2 3" key="1">
    <citation type="journal article" date="2013" name="Mar. Genomics">
        <title>Expression of sulfatases in Rhodopirellula baltica and the diversity of sulfatases in the genus Rhodopirellula.</title>
        <authorList>
            <person name="Wegner C.E."/>
            <person name="Richter-Heitmann T."/>
            <person name="Klindworth A."/>
            <person name="Klockow C."/>
            <person name="Richter M."/>
            <person name="Achstetter T."/>
            <person name="Glockner F.O."/>
            <person name="Harder J."/>
        </authorList>
    </citation>
    <scope>NUCLEOTIDE SEQUENCE [LARGE SCALE GENOMIC DNA]</scope>
    <source>
        <strain evidence="2 3">SM41</strain>
    </source>
</reference>
<comment type="similarity">
    <text evidence="1">Belongs to the CutA family.</text>
</comment>
<dbReference type="InterPro" id="IPR004323">
    <property type="entry name" value="Ion_tolerance_CutA"/>
</dbReference>
<dbReference type="EMBL" id="ANOH01000223">
    <property type="protein sequence ID" value="EMI55287.1"/>
    <property type="molecule type" value="Genomic_DNA"/>
</dbReference>
<name>M5U1G2_9BACT</name>
<dbReference type="GO" id="GO:0005507">
    <property type="term" value="F:copper ion binding"/>
    <property type="evidence" value="ECO:0007669"/>
    <property type="project" value="TreeGrafter"/>
</dbReference>
<dbReference type="Pfam" id="PF03091">
    <property type="entry name" value="CutA1"/>
    <property type="match status" value="1"/>
</dbReference>
<protein>
    <submittedName>
        <fullName evidence="2">Divalent ion tolerance protein, CutA1</fullName>
    </submittedName>
</protein>
<accession>M5U1G2</accession>
<evidence type="ECO:0000313" key="2">
    <source>
        <dbReference type="EMBL" id="EMI55287.1"/>
    </source>
</evidence>
<evidence type="ECO:0000256" key="1">
    <source>
        <dbReference type="ARBA" id="ARBA00010169"/>
    </source>
</evidence>
<evidence type="ECO:0000313" key="3">
    <source>
        <dbReference type="Proteomes" id="UP000011885"/>
    </source>
</evidence>
<sequence length="118" mass="13311">MPENIPARTPLAIVWTTVADPDSARRLASSMLDRRLAACVQIDSPIESHYRWEGRLHVDTEVRLIIKTTSDWVPELIRWLGENHPYDEPQILATEVTETTSGYAAWVAAETSPQPTDD</sequence>
<dbReference type="PATRIC" id="fig|1263870.3.peg.3527"/>
<gene>
    <name evidence="2" type="ORF">RSSM_03321</name>
</gene>
<dbReference type="InterPro" id="IPR011322">
    <property type="entry name" value="N-reg_PII-like_a/b"/>
</dbReference>
<organism evidence="2 3">
    <name type="scientific">Rhodopirellula sallentina SM41</name>
    <dbReference type="NCBI Taxonomy" id="1263870"/>
    <lineage>
        <taxon>Bacteria</taxon>
        <taxon>Pseudomonadati</taxon>
        <taxon>Planctomycetota</taxon>
        <taxon>Planctomycetia</taxon>
        <taxon>Pirellulales</taxon>
        <taxon>Pirellulaceae</taxon>
        <taxon>Rhodopirellula</taxon>
    </lineage>
</organism>
<dbReference type="RefSeq" id="WP_008680329.1">
    <property type="nucleotide sequence ID" value="NZ_ANOH01000223.1"/>
</dbReference>
<dbReference type="Proteomes" id="UP000011885">
    <property type="component" value="Unassembled WGS sequence"/>
</dbReference>
<comment type="caution">
    <text evidence="2">The sequence shown here is derived from an EMBL/GenBank/DDBJ whole genome shotgun (WGS) entry which is preliminary data.</text>
</comment>
<dbReference type="InterPro" id="IPR015867">
    <property type="entry name" value="N-reg_PII/ATP_PRibTrfase_C"/>
</dbReference>
<dbReference type="OrthoDB" id="37622at2"/>
<keyword evidence="3" id="KW-1185">Reference proteome</keyword>
<dbReference type="SUPFAM" id="SSF54913">
    <property type="entry name" value="GlnB-like"/>
    <property type="match status" value="1"/>
</dbReference>
<proteinExistence type="inferred from homology"/>
<dbReference type="Gene3D" id="3.30.70.120">
    <property type="match status" value="1"/>
</dbReference>
<dbReference type="PANTHER" id="PTHR23419:SF8">
    <property type="entry name" value="FI09726P"/>
    <property type="match status" value="1"/>
</dbReference>
<dbReference type="AlphaFoldDB" id="M5U1G2"/>
<dbReference type="GO" id="GO:0010038">
    <property type="term" value="P:response to metal ion"/>
    <property type="evidence" value="ECO:0007669"/>
    <property type="project" value="InterPro"/>
</dbReference>
<dbReference type="PANTHER" id="PTHR23419">
    <property type="entry name" value="DIVALENT CATION TOLERANCE CUTA-RELATED"/>
    <property type="match status" value="1"/>
</dbReference>